<dbReference type="AlphaFoldDB" id="A0AAD4J966"/>
<evidence type="ECO:0000256" key="1">
    <source>
        <dbReference type="SAM" id="MobiDB-lite"/>
    </source>
</evidence>
<feature type="transmembrane region" description="Helical" evidence="2">
    <location>
        <begin position="12"/>
        <end position="38"/>
    </location>
</feature>
<dbReference type="GO" id="GO:0005737">
    <property type="term" value="C:cytoplasm"/>
    <property type="evidence" value="ECO:0007669"/>
    <property type="project" value="TreeGrafter"/>
</dbReference>
<dbReference type="GO" id="GO:0051457">
    <property type="term" value="P:maintenance of protein location in nucleus"/>
    <property type="evidence" value="ECO:0007669"/>
    <property type="project" value="TreeGrafter"/>
</dbReference>
<keyword evidence="2" id="KW-0472">Membrane</keyword>
<feature type="region of interest" description="Disordered" evidence="1">
    <location>
        <begin position="143"/>
        <end position="177"/>
    </location>
</feature>
<organism evidence="3 4">
    <name type="scientific">Perilla frutescens var. hirtella</name>
    <name type="common">Perilla citriodora</name>
    <name type="synonym">Perilla setoyensis</name>
    <dbReference type="NCBI Taxonomy" id="608512"/>
    <lineage>
        <taxon>Eukaryota</taxon>
        <taxon>Viridiplantae</taxon>
        <taxon>Streptophyta</taxon>
        <taxon>Embryophyta</taxon>
        <taxon>Tracheophyta</taxon>
        <taxon>Spermatophyta</taxon>
        <taxon>Magnoliopsida</taxon>
        <taxon>eudicotyledons</taxon>
        <taxon>Gunneridae</taxon>
        <taxon>Pentapetalae</taxon>
        <taxon>asterids</taxon>
        <taxon>lamiids</taxon>
        <taxon>Lamiales</taxon>
        <taxon>Lamiaceae</taxon>
        <taxon>Nepetoideae</taxon>
        <taxon>Elsholtzieae</taxon>
        <taxon>Perilla</taxon>
    </lineage>
</organism>
<dbReference type="PANTHER" id="PTHR37723">
    <property type="entry name" value="PROTEIN FAR-RED ELONGATED HYPOCOTYL 1"/>
    <property type="match status" value="1"/>
</dbReference>
<name>A0AAD4J966_PERFH</name>
<gene>
    <name evidence="3" type="ORF">C2S53_015999</name>
</gene>
<dbReference type="GO" id="GO:0016607">
    <property type="term" value="C:nuclear speck"/>
    <property type="evidence" value="ECO:0007669"/>
    <property type="project" value="TreeGrafter"/>
</dbReference>
<dbReference type="Proteomes" id="UP001190926">
    <property type="component" value="Unassembled WGS sequence"/>
</dbReference>
<dbReference type="PANTHER" id="PTHR37723:SF1">
    <property type="entry name" value="PROTEIN FAR-RED-ELONGATED HYPOCOTYL 1-LIKE"/>
    <property type="match status" value="1"/>
</dbReference>
<evidence type="ECO:0000256" key="2">
    <source>
        <dbReference type="SAM" id="Phobius"/>
    </source>
</evidence>
<comment type="caution">
    <text evidence="3">The sequence shown here is derived from an EMBL/GenBank/DDBJ whole genome shotgun (WGS) entry which is preliminary data.</text>
</comment>
<keyword evidence="4" id="KW-1185">Reference proteome</keyword>
<feature type="compositionally biased region" description="Low complexity" evidence="1">
    <location>
        <begin position="164"/>
        <end position="177"/>
    </location>
</feature>
<keyword evidence="2" id="KW-1133">Transmembrane helix</keyword>
<dbReference type="EMBL" id="SDAM02000108">
    <property type="protein sequence ID" value="KAH6829502.1"/>
    <property type="molecule type" value="Genomic_DNA"/>
</dbReference>
<evidence type="ECO:0000313" key="4">
    <source>
        <dbReference type="Proteomes" id="UP001190926"/>
    </source>
</evidence>
<dbReference type="InterPro" id="IPR037766">
    <property type="entry name" value="FHY1"/>
</dbReference>
<proteinExistence type="predicted"/>
<accession>A0AAD4J966</accession>
<evidence type="ECO:0000313" key="3">
    <source>
        <dbReference type="EMBL" id="KAH6829502.1"/>
    </source>
</evidence>
<protein>
    <submittedName>
        <fullName evidence="3">Far-red-elongated hypocotyl1-like protein</fullName>
    </submittedName>
</protein>
<dbReference type="GO" id="GO:0061608">
    <property type="term" value="F:nuclear import signal receptor activity"/>
    <property type="evidence" value="ECO:0007669"/>
    <property type="project" value="TreeGrafter"/>
</dbReference>
<keyword evidence="2" id="KW-0812">Transmembrane</keyword>
<sequence length="282" mass="31628">MQHLWLLCEDMLLWLLLPSYISISWFFQCASSILFFAYETNFIVNSVLDISIAYLKKKRKLQDELLGMPSPKHVCWGQRLVYDFPSDSTIEPKMVRGSIFERGVESKPESASHSYSFPSDADLSMSSHDGAKTYLSYPKADASAEPVNSSTFSNDTSSQIDPYSSESRSQTKSSSSKFESPSICEELHCLYREYGLHLSDTCEDHLLEFGSYGNCSLSGCQNDATEGCVDESVDNQLYSNGAAGNSYVLSSGRWSVNQDSQEGTRKLTIDKEFEQYFSALML</sequence>
<feature type="compositionally biased region" description="Polar residues" evidence="1">
    <location>
        <begin position="146"/>
        <end position="162"/>
    </location>
</feature>
<dbReference type="GO" id="GO:0009639">
    <property type="term" value="P:response to red or far red light"/>
    <property type="evidence" value="ECO:0007669"/>
    <property type="project" value="InterPro"/>
</dbReference>
<reference evidence="3 4" key="1">
    <citation type="journal article" date="2021" name="Nat. Commun.">
        <title>Incipient diploidization of the medicinal plant Perilla within 10,000 years.</title>
        <authorList>
            <person name="Zhang Y."/>
            <person name="Shen Q."/>
            <person name="Leng L."/>
            <person name="Zhang D."/>
            <person name="Chen S."/>
            <person name="Shi Y."/>
            <person name="Ning Z."/>
            <person name="Chen S."/>
        </authorList>
    </citation>
    <scope>NUCLEOTIDE SEQUENCE [LARGE SCALE GENOMIC DNA]</scope>
    <source>
        <strain evidence="4">cv. PC099</strain>
    </source>
</reference>